<feature type="domain" description="HTH myb-type" evidence="9">
    <location>
        <begin position="143"/>
        <end position="193"/>
    </location>
</feature>
<dbReference type="Gramene" id="Ma02_t05880.1">
    <property type="protein sequence ID" value="Ma02_p05880.1"/>
    <property type="gene ID" value="Ma02_g05880"/>
</dbReference>
<feature type="domain" description="HTH myb-type" evidence="9">
    <location>
        <begin position="87"/>
        <end position="142"/>
    </location>
</feature>
<dbReference type="Proteomes" id="UP000012960">
    <property type="component" value="Unplaced"/>
</dbReference>
<keyword evidence="5" id="KW-0804">Transcription</keyword>
<feature type="region of interest" description="Disordered" evidence="7">
    <location>
        <begin position="419"/>
        <end position="451"/>
    </location>
</feature>
<evidence type="ECO:0000256" key="5">
    <source>
        <dbReference type="ARBA" id="ARBA00023163"/>
    </source>
</evidence>
<name>A0A804HZP3_MUSAM</name>
<accession>A0A804HZP3</accession>
<dbReference type="SMART" id="SM00717">
    <property type="entry name" value="SANT"/>
    <property type="match status" value="3"/>
</dbReference>
<evidence type="ECO:0000256" key="1">
    <source>
        <dbReference type="ARBA" id="ARBA00004123"/>
    </source>
</evidence>
<feature type="domain" description="Myb-like" evidence="8">
    <location>
        <begin position="35"/>
        <end position="86"/>
    </location>
</feature>
<dbReference type="PROSITE" id="PS50090">
    <property type="entry name" value="MYB_LIKE"/>
    <property type="match status" value="3"/>
</dbReference>
<dbReference type="PROSITE" id="PS51294">
    <property type="entry name" value="HTH_MYB"/>
    <property type="match status" value="3"/>
</dbReference>
<dbReference type="PANTHER" id="PTHR45614:SF232">
    <property type="entry name" value="TRANSCRIPTION FACTOR MYB3R-2"/>
    <property type="match status" value="1"/>
</dbReference>
<evidence type="ECO:0000256" key="2">
    <source>
        <dbReference type="ARBA" id="ARBA00022737"/>
    </source>
</evidence>
<evidence type="ECO:0000256" key="6">
    <source>
        <dbReference type="ARBA" id="ARBA00023242"/>
    </source>
</evidence>
<dbReference type="Gene3D" id="1.10.10.60">
    <property type="entry name" value="Homeodomain-like"/>
    <property type="match status" value="3"/>
</dbReference>
<dbReference type="EMBL" id="HG996467">
    <property type="protein sequence ID" value="CAG1861214.1"/>
    <property type="molecule type" value="Genomic_DNA"/>
</dbReference>
<feature type="compositionally biased region" description="Polar residues" evidence="7">
    <location>
        <begin position="428"/>
        <end position="450"/>
    </location>
</feature>
<dbReference type="GO" id="GO:0005634">
    <property type="term" value="C:nucleus"/>
    <property type="evidence" value="ECO:0000318"/>
    <property type="project" value="GO_Central"/>
</dbReference>
<evidence type="ECO:0000313" key="10">
    <source>
        <dbReference type="EMBL" id="CAG1861214.1"/>
    </source>
</evidence>
<reference evidence="10" key="1">
    <citation type="submission" date="2021-03" db="EMBL/GenBank/DDBJ databases">
        <authorList>
            <consortium name="Genoscope - CEA"/>
            <person name="William W."/>
        </authorList>
    </citation>
    <scope>NUCLEOTIDE SEQUENCE</scope>
    <source>
        <strain evidence="10">Doubled-haploid Pahang</strain>
    </source>
</reference>
<evidence type="ECO:0000313" key="11">
    <source>
        <dbReference type="EnsemblPlants" id="Ma02_p05880.1"/>
    </source>
</evidence>
<reference evidence="11" key="2">
    <citation type="submission" date="2021-05" db="UniProtKB">
        <authorList>
            <consortium name="EnsemblPlants"/>
        </authorList>
    </citation>
    <scope>IDENTIFICATION</scope>
    <source>
        <strain evidence="11">subsp. malaccensis</strain>
    </source>
</reference>
<dbReference type="FunFam" id="1.10.10.60:FF:000010">
    <property type="entry name" value="Transcriptional activator Myb isoform A"/>
    <property type="match status" value="1"/>
</dbReference>
<gene>
    <name evidence="10" type="ORF">GSMUA_61080.1</name>
</gene>
<comment type="subcellular location">
    <subcellularLocation>
        <location evidence="1">Nucleus</location>
    </subcellularLocation>
</comment>
<keyword evidence="6" id="KW-0539">Nucleus</keyword>
<dbReference type="CDD" id="cd00167">
    <property type="entry name" value="SANT"/>
    <property type="match status" value="3"/>
</dbReference>
<dbReference type="EnsemblPlants" id="Ma02_t05880.1">
    <property type="protein sequence ID" value="Ma02_p05880.1"/>
    <property type="gene ID" value="Ma02_g05880"/>
</dbReference>
<feature type="domain" description="HTH myb-type" evidence="9">
    <location>
        <begin position="35"/>
        <end position="86"/>
    </location>
</feature>
<evidence type="ECO:0000256" key="3">
    <source>
        <dbReference type="ARBA" id="ARBA00023015"/>
    </source>
</evidence>
<dbReference type="GO" id="GO:0000981">
    <property type="term" value="F:DNA-binding transcription factor activity, RNA polymerase II-specific"/>
    <property type="evidence" value="ECO:0000318"/>
    <property type="project" value="GO_Central"/>
</dbReference>
<evidence type="ECO:0000259" key="8">
    <source>
        <dbReference type="PROSITE" id="PS50090"/>
    </source>
</evidence>
<dbReference type="InterPro" id="IPR001005">
    <property type="entry name" value="SANT/Myb"/>
</dbReference>
<dbReference type="PANTHER" id="PTHR45614">
    <property type="entry name" value="MYB PROTEIN-RELATED"/>
    <property type="match status" value="1"/>
</dbReference>
<dbReference type="InParanoid" id="A0A804HZP3"/>
<keyword evidence="3" id="KW-0805">Transcription regulation</keyword>
<feature type="domain" description="Myb-like" evidence="8">
    <location>
        <begin position="139"/>
        <end position="189"/>
    </location>
</feature>
<keyword evidence="12" id="KW-1185">Reference proteome</keyword>
<dbReference type="GO" id="GO:0000978">
    <property type="term" value="F:RNA polymerase II cis-regulatory region sequence-specific DNA binding"/>
    <property type="evidence" value="ECO:0000318"/>
    <property type="project" value="GO_Central"/>
</dbReference>
<keyword evidence="4" id="KW-0238">DNA-binding</keyword>
<organism evidence="11 12">
    <name type="scientific">Musa acuminata subsp. malaccensis</name>
    <name type="common">Wild banana</name>
    <name type="synonym">Musa malaccensis</name>
    <dbReference type="NCBI Taxonomy" id="214687"/>
    <lineage>
        <taxon>Eukaryota</taxon>
        <taxon>Viridiplantae</taxon>
        <taxon>Streptophyta</taxon>
        <taxon>Embryophyta</taxon>
        <taxon>Tracheophyta</taxon>
        <taxon>Spermatophyta</taxon>
        <taxon>Magnoliopsida</taxon>
        <taxon>Liliopsida</taxon>
        <taxon>Zingiberales</taxon>
        <taxon>Musaceae</taxon>
        <taxon>Musa</taxon>
    </lineage>
</organism>
<dbReference type="Pfam" id="PF00249">
    <property type="entry name" value="Myb_DNA-binding"/>
    <property type="match status" value="3"/>
</dbReference>
<protein>
    <submittedName>
        <fullName evidence="10">(wild Malaysian banana) hypothetical protein</fullName>
    </submittedName>
</protein>
<dbReference type="SUPFAM" id="SSF46689">
    <property type="entry name" value="Homeodomain-like"/>
    <property type="match status" value="2"/>
</dbReference>
<dbReference type="GO" id="GO:0006355">
    <property type="term" value="P:regulation of DNA-templated transcription"/>
    <property type="evidence" value="ECO:0000318"/>
    <property type="project" value="GO_Central"/>
</dbReference>
<evidence type="ECO:0000256" key="7">
    <source>
        <dbReference type="SAM" id="MobiDB-lite"/>
    </source>
</evidence>
<keyword evidence="2" id="KW-0677">Repeat</keyword>
<dbReference type="AlphaFoldDB" id="A0A804HZP3"/>
<dbReference type="InterPro" id="IPR009057">
    <property type="entry name" value="Homeodomain-like_sf"/>
</dbReference>
<feature type="region of interest" description="Disordered" evidence="7">
    <location>
        <begin position="1"/>
        <end position="44"/>
    </location>
</feature>
<dbReference type="FunFam" id="1.10.10.60:FF:000016">
    <property type="entry name" value="Transcriptional activator Myb isoform A"/>
    <property type="match status" value="1"/>
</dbReference>
<dbReference type="OrthoDB" id="2143914at2759"/>
<evidence type="ECO:0000256" key="4">
    <source>
        <dbReference type="ARBA" id="ARBA00023125"/>
    </source>
</evidence>
<dbReference type="InterPro" id="IPR017930">
    <property type="entry name" value="Myb_dom"/>
</dbReference>
<feature type="domain" description="Myb-like" evidence="8">
    <location>
        <begin position="87"/>
        <end position="138"/>
    </location>
</feature>
<dbReference type="InterPro" id="IPR050560">
    <property type="entry name" value="MYB_TF"/>
</dbReference>
<proteinExistence type="predicted"/>
<evidence type="ECO:0000313" key="12">
    <source>
        <dbReference type="Proteomes" id="UP000012960"/>
    </source>
</evidence>
<sequence length="489" mass="54362">MVEELDVGEAKAERAPEVPPSFSSPVPPRKISGPTRRSTKGGWTNEEDAILSRAVKQFDGRNWKRIAEAFPGRTDIQCLHRWQKVLNPELVKGSWTKEEDECIIKLVAKHGCKRWSIIAKSLSGRIGKQCRERWYNHLNPAIKKDAWTPEEEVTLIYAHKKYGNKWAEIAKHLHGRAENSIKNHWNCSLKKKLASYLSSKSFDQPSGVIALNLEDCIQKVGCLEADSSEQGILGFGSHFTANAAVLDHQNPSKRALDASLRPLLGGVSRCFRVNNQSMTLEDSRFLDIEMKVISTRCRHMTEVNNSTRHLNFSIDESPGAIAQTAMSCSSCERSCHESDTWHRDGSARGNASDLQNCSTIQSEMNPSSSNHLCSDDHSYTDKSNIPGFGLSNNDGGRQSDLVPGTYLHVQVQDIMVSTSSEERAVSNGHIQQNHSSGECSTPPNHSQSLASIPVSPASFLRSAAKSFKNTPSILRRRKHESSKQLFVDC</sequence>
<evidence type="ECO:0000259" key="9">
    <source>
        <dbReference type="PROSITE" id="PS51294"/>
    </source>
</evidence>